<dbReference type="Proteomes" id="UP000028990">
    <property type="component" value="Unassembled WGS sequence"/>
</dbReference>
<dbReference type="InterPro" id="IPR036179">
    <property type="entry name" value="Ig-like_dom_sf"/>
</dbReference>
<evidence type="ECO:0000313" key="7">
    <source>
        <dbReference type="Proteomes" id="UP000028990"/>
    </source>
</evidence>
<dbReference type="InterPro" id="IPR007110">
    <property type="entry name" value="Ig-like_dom"/>
</dbReference>
<dbReference type="AlphaFoldDB" id="A0A091DQ89"/>
<organism evidence="6 7">
    <name type="scientific">Fukomys damarensis</name>
    <name type="common">Damaraland mole rat</name>
    <name type="synonym">Cryptomys damarensis</name>
    <dbReference type="NCBI Taxonomy" id="885580"/>
    <lineage>
        <taxon>Eukaryota</taxon>
        <taxon>Metazoa</taxon>
        <taxon>Chordata</taxon>
        <taxon>Craniata</taxon>
        <taxon>Vertebrata</taxon>
        <taxon>Euteleostomi</taxon>
        <taxon>Mammalia</taxon>
        <taxon>Eutheria</taxon>
        <taxon>Euarchontoglires</taxon>
        <taxon>Glires</taxon>
        <taxon>Rodentia</taxon>
        <taxon>Hystricomorpha</taxon>
        <taxon>Bathyergidae</taxon>
        <taxon>Fukomys</taxon>
    </lineage>
</organism>
<sequence length="240" mass="26896">MDRLCSILLLLTVPAWVLSQVTLKESGPGLVTPTQTLRLTCSFSGFSLSTTGMGVHWIRQPPGKSLEWLSSIYWDDDKYYNSALKSRLTISKDTNNQVSLTMTSMDPADTATYYCARRAQRLSLEHLLYKISGWVSAQYPPRSGKSALPVTLSGFLLTQSLVALTSCYFFNPSSHAIMAIYAREMMCSVNKGVACGVSDRWASSVIHRIQLDHQVHISHTRKIEINKAFTQRLSMKLDKH</sequence>
<dbReference type="SUPFAM" id="SSF48726">
    <property type="entry name" value="Immunoglobulin"/>
    <property type="match status" value="1"/>
</dbReference>
<dbReference type="InterPro" id="IPR013783">
    <property type="entry name" value="Ig-like_fold"/>
</dbReference>
<keyword evidence="2" id="KW-1064">Adaptive immunity</keyword>
<dbReference type="PANTHER" id="PTHR23266">
    <property type="entry name" value="IMMUNOGLOBULIN HEAVY CHAIN"/>
    <property type="match status" value="1"/>
</dbReference>
<evidence type="ECO:0000259" key="5">
    <source>
        <dbReference type="PROSITE" id="PS50835"/>
    </source>
</evidence>
<evidence type="ECO:0000313" key="6">
    <source>
        <dbReference type="EMBL" id="KFO34294.1"/>
    </source>
</evidence>
<dbReference type="Gene3D" id="2.60.40.10">
    <property type="entry name" value="Immunoglobulins"/>
    <property type="match status" value="1"/>
</dbReference>
<evidence type="ECO:0000256" key="4">
    <source>
        <dbReference type="SAM" id="SignalP"/>
    </source>
</evidence>
<proteinExistence type="predicted"/>
<dbReference type="SMART" id="SM00406">
    <property type="entry name" value="IGv"/>
    <property type="match status" value="1"/>
</dbReference>
<keyword evidence="1" id="KW-0391">Immunity</keyword>
<evidence type="ECO:0000256" key="3">
    <source>
        <dbReference type="ARBA" id="ARBA00043265"/>
    </source>
</evidence>
<evidence type="ECO:0000256" key="2">
    <source>
        <dbReference type="ARBA" id="ARBA00023130"/>
    </source>
</evidence>
<feature type="signal peptide" evidence="4">
    <location>
        <begin position="1"/>
        <end position="19"/>
    </location>
</feature>
<dbReference type="FunFam" id="2.60.40.10:FF:001791">
    <property type="entry name" value="Ig gamma-2B chain C region"/>
    <property type="match status" value="1"/>
</dbReference>
<dbReference type="GO" id="GO:0005576">
    <property type="term" value="C:extracellular region"/>
    <property type="evidence" value="ECO:0007669"/>
    <property type="project" value="UniProtKB-ARBA"/>
</dbReference>
<dbReference type="Pfam" id="PF07686">
    <property type="entry name" value="V-set"/>
    <property type="match status" value="1"/>
</dbReference>
<keyword evidence="4" id="KW-0732">Signal</keyword>
<gene>
    <name evidence="6" type="ORF">H920_04308</name>
</gene>
<dbReference type="eggNOG" id="ENOG502SQT3">
    <property type="taxonomic scope" value="Eukaryota"/>
</dbReference>
<dbReference type="InterPro" id="IPR013106">
    <property type="entry name" value="Ig_V-set"/>
</dbReference>
<dbReference type="GO" id="GO:0002250">
    <property type="term" value="P:adaptive immune response"/>
    <property type="evidence" value="ECO:0007669"/>
    <property type="project" value="UniProtKB-KW"/>
</dbReference>
<feature type="domain" description="Ig-like" evidence="5">
    <location>
        <begin position="14"/>
        <end position="125"/>
    </location>
</feature>
<reference evidence="6 7" key="1">
    <citation type="submission" date="2013-11" db="EMBL/GenBank/DDBJ databases">
        <title>The Damaraland mole rat (Fukomys damarensis) genome and evolution of African mole rats.</title>
        <authorList>
            <person name="Gladyshev V.N."/>
            <person name="Fang X."/>
        </authorList>
    </citation>
    <scope>NUCLEOTIDE SEQUENCE [LARGE SCALE GENOMIC DNA]</scope>
    <source>
        <tissue evidence="6">Liver</tissue>
    </source>
</reference>
<dbReference type="EMBL" id="KN121999">
    <property type="protein sequence ID" value="KFO34294.1"/>
    <property type="molecule type" value="Genomic_DNA"/>
</dbReference>
<name>A0A091DQ89_FUKDA</name>
<dbReference type="PROSITE" id="PS50835">
    <property type="entry name" value="IG_LIKE"/>
    <property type="match status" value="1"/>
</dbReference>
<keyword evidence="7" id="KW-1185">Reference proteome</keyword>
<protein>
    <submittedName>
        <fullName evidence="6">Ig heavy chain V-II region SESS</fullName>
    </submittedName>
</protein>
<dbReference type="OrthoDB" id="9590488at2759"/>
<dbReference type="InterPro" id="IPR050199">
    <property type="entry name" value="IgHV"/>
</dbReference>
<evidence type="ECO:0000256" key="1">
    <source>
        <dbReference type="ARBA" id="ARBA00022859"/>
    </source>
</evidence>
<keyword evidence="3" id="KW-1280">Immunoglobulin</keyword>
<dbReference type="InterPro" id="IPR003599">
    <property type="entry name" value="Ig_sub"/>
</dbReference>
<dbReference type="SMART" id="SM00409">
    <property type="entry name" value="IG"/>
    <property type="match status" value="1"/>
</dbReference>
<dbReference type="GO" id="GO:0019814">
    <property type="term" value="C:immunoglobulin complex"/>
    <property type="evidence" value="ECO:0007669"/>
    <property type="project" value="UniProtKB-KW"/>
</dbReference>
<feature type="chain" id="PRO_5001872234" evidence="4">
    <location>
        <begin position="20"/>
        <end position="240"/>
    </location>
</feature>
<accession>A0A091DQ89</accession>